<dbReference type="GO" id="GO:0035438">
    <property type="term" value="F:cyclic-di-GMP binding"/>
    <property type="evidence" value="ECO:0007669"/>
    <property type="project" value="InterPro"/>
</dbReference>
<sequence length="119" mass="13093">MVVRKHPRFPASFSGMVIHRRQSHTISKSLDLSRKGCRVQSAFPAFAGMKVDLQLNLPDLPAPLHIRGAIVRWAGSQGIGIEFPPLPSPYEQQLEGIIRQLESRAEQGASQKNPLVACA</sequence>
<protein>
    <recommendedName>
        <fullName evidence="1">PilZ domain-containing protein</fullName>
    </recommendedName>
</protein>
<proteinExistence type="predicted"/>
<dbReference type="SUPFAM" id="SSF141371">
    <property type="entry name" value="PilZ domain-like"/>
    <property type="match status" value="1"/>
</dbReference>
<name>A0A0S4KT73_9BACT</name>
<reference evidence="3" key="1">
    <citation type="submission" date="2015-09" db="EMBL/GenBank/DDBJ databases">
        <authorList>
            <person name="Daims H."/>
        </authorList>
    </citation>
    <scope>NUCLEOTIDE SEQUENCE [LARGE SCALE GENOMIC DNA]</scope>
</reference>
<dbReference type="InterPro" id="IPR009875">
    <property type="entry name" value="PilZ_domain"/>
</dbReference>
<evidence type="ECO:0000259" key="1">
    <source>
        <dbReference type="Pfam" id="PF07238"/>
    </source>
</evidence>
<organism evidence="2 3">
    <name type="scientific">Candidatus Nitrospira inopinata</name>
    <dbReference type="NCBI Taxonomy" id="1715989"/>
    <lineage>
        <taxon>Bacteria</taxon>
        <taxon>Pseudomonadati</taxon>
        <taxon>Nitrospirota</taxon>
        <taxon>Nitrospiria</taxon>
        <taxon>Nitrospirales</taxon>
        <taxon>Nitrospiraceae</taxon>
        <taxon>Nitrospira</taxon>
    </lineage>
</organism>
<dbReference type="Proteomes" id="UP000066284">
    <property type="component" value="Chromosome 1"/>
</dbReference>
<accession>A0A0S4KT73</accession>
<dbReference type="KEGG" id="nio:NITINOP_2693"/>
<dbReference type="AlphaFoldDB" id="A0A0S4KT73"/>
<dbReference type="Pfam" id="PF07238">
    <property type="entry name" value="PilZ"/>
    <property type="match status" value="1"/>
</dbReference>
<gene>
    <name evidence="2" type="ORF">NITINOP_2693</name>
</gene>
<dbReference type="Gene3D" id="2.40.10.220">
    <property type="entry name" value="predicted glycosyltransferase like domains"/>
    <property type="match status" value="1"/>
</dbReference>
<dbReference type="OrthoDB" id="9871984at2"/>
<dbReference type="EMBL" id="LN885086">
    <property type="protein sequence ID" value="CUQ67665.1"/>
    <property type="molecule type" value="Genomic_DNA"/>
</dbReference>
<keyword evidence="3" id="KW-1185">Reference proteome</keyword>
<dbReference type="RefSeq" id="WP_062486360.1">
    <property type="nucleotide sequence ID" value="NZ_LN885086.1"/>
</dbReference>
<evidence type="ECO:0000313" key="3">
    <source>
        <dbReference type="Proteomes" id="UP000066284"/>
    </source>
</evidence>
<feature type="domain" description="PilZ" evidence="1">
    <location>
        <begin position="4"/>
        <end position="99"/>
    </location>
</feature>
<evidence type="ECO:0000313" key="2">
    <source>
        <dbReference type="EMBL" id="CUQ67665.1"/>
    </source>
</evidence>